<dbReference type="EMBL" id="JAJLJH010000004">
    <property type="protein sequence ID" value="MCK9687283.1"/>
    <property type="molecule type" value="Genomic_DNA"/>
</dbReference>
<dbReference type="RefSeq" id="WP_275683323.1">
    <property type="nucleotide sequence ID" value="NZ_JAJLJH010000004.1"/>
</dbReference>
<organism evidence="1 2">
    <name type="scientific">Scleromatobacter humisilvae</name>
    <dbReference type="NCBI Taxonomy" id="2897159"/>
    <lineage>
        <taxon>Bacteria</taxon>
        <taxon>Pseudomonadati</taxon>
        <taxon>Pseudomonadota</taxon>
        <taxon>Betaproteobacteria</taxon>
        <taxon>Burkholderiales</taxon>
        <taxon>Sphaerotilaceae</taxon>
        <taxon>Scleromatobacter</taxon>
    </lineage>
</organism>
<protein>
    <submittedName>
        <fullName evidence="1">Uncharacterized protein</fullName>
    </submittedName>
</protein>
<dbReference type="AlphaFoldDB" id="A0A9X1YM65"/>
<sequence length="78" mass="8278">MHDSSPKTLWHDAEDFQFGLDVEGRLMVSWAAPNGIEGLPRFGVLVPASALAILRLGLAQSEPFQAALSVQAPPSGAH</sequence>
<evidence type="ECO:0000313" key="2">
    <source>
        <dbReference type="Proteomes" id="UP001139353"/>
    </source>
</evidence>
<evidence type="ECO:0000313" key="1">
    <source>
        <dbReference type="EMBL" id="MCK9687283.1"/>
    </source>
</evidence>
<accession>A0A9X1YM65</accession>
<comment type="caution">
    <text evidence="1">The sequence shown here is derived from an EMBL/GenBank/DDBJ whole genome shotgun (WGS) entry which is preliminary data.</text>
</comment>
<gene>
    <name evidence="1" type="ORF">LPC04_16375</name>
</gene>
<dbReference type="Proteomes" id="UP001139353">
    <property type="component" value="Unassembled WGS sequence"/>
</dbReference>
<keyword evidence="2" id="KW-1185">Reference proteome</keyword>
<reference evidence="1" key="1">
    <citation type="submission" date="2021-11" db="EMBL/GenBank/DDBJ databases">
        <title>BS-T2-15 a new species belonging to the Comamonadaceae family isolated from the soil of a French oak forest.</title>
        <authorList>
            <person name="Mieszkin S."/>
            <person name="Alain K."/>
        </authorList>
    </citation>
    <scope>NUCLEOTIDE SEQUENCE</scope>
    <source>
        <strain evidence="1">BS-T2-15</strain>
    </source>
</reference>
<name>A0A9X1YM65_9BURK</name>
<proteinExistence type="predicted"/>